<dbReference type="SUPFAM" id="SSF50494">
    <property type="entry name" value="Trypsin-like serine proteases"/>
    <property type="match status" value="1"/>
</dbReference>
<dbReference type="FunFam" id="2.60.120.290:FF:000005">
    <property type="entry name" value="Procollagen C-endopeptidase enhancer 1"/>
    <property type="match status" value="1"/>
</dbReference>
<dbReference type="OrthoDB" id="6380398at2759"/>
<reference evidence="18 19" key="1">
    <citation type="submission" date="2020-10" db="EMBL/GenBank/DDBJ databases">
        <title>Pygocentrus nattereri (red-bellied piranha) genome, fPygNat1, primary haplotype.</title>
        <authorList>
            <person name="Myers G."/>
            <person name="Meyer A."/>
            <person name="Karagic N."/>
            <person name="Pippel M."/>
            <person name="Winkler S."/>
            <person name="Tracey A."/>
            <person name="Wood J."/>
            <person name="Formenti G."/>
            <person name="Howe K."/>
            <person name="Fedrigo O."/>
            <person name="Jarvis E.D."/>
        </authorList>
    </citation>
    <scope>NUCLEOTIDE SEQUENCE [LARGE SCALE GENOMIC DNA]</scope>
</reference>
<dbReference type="GeneTree" id="ENSGT00940000164481"/>
<dbReference type="Gene3D" id="3.30.70.960">
    <property type="entry name" value="SEA domain"/>
    <property type="match status" value="1"/>
</dbReference>
<reference evidence="18" key="3">
    <citation type="submission" date="2025-09" db="UniProtKB">
        <authorList>
            <consortium name="Ensembl"/>
        </authorList>
    </citation>
    <scope>IDENTIFICATION</scope>
</reference>
<comment type="subcellular location">
    <subcellularLocation>
        <location evidence="1">Membrane</location>
        <topology evidence="1">Single-pass type II membrane protein</topology>
    </subcellularLocation>
</comment>
<dbReference type="InterPro" id="IPR000859">
    <property type="entry name" value="CUB_dom"/>
</dbReference>
<feature type="disulfide bond" evidence="13">
    <location>
        <begin position="455"/>
        <end position="470"/>
    </location>
</feature>
<dbReference type="FunFam" id="4.10.400.10:FF:000117">
    <property type="entry name" value="Suppressor of tumorigenicity 14 protein homolog"/>
    <property type="match status" value="1"/>
</dbReference>
<dbReference type="RefSeq" id="XP_017578045.1">
    <property type="nucleotide sequence ID" value="XM_017722556.2"/>
</dbReference>
<dbReference type="InterPro" id="IPR023415">
    <property type="entry name" value="LDLR_class-A_CS"/>
</dbReference>
<proteinExistence type="inferred from homology"/>
<feature type="domain" description="Peptidase S1" evidence="17">
    <location>
        <begin position="596"/>
        <end position="832"/>
    </location>
</feature>
<feature type="disulfide bond" evidence="13">
    <location>
        <begin position="443"/>
        <end position="461"/>
    </location>
</feature>
<dbReference type="AlphaFoldDB" id="A0A3B4C7S0"/>
<keyword evidence="4 11" id="KW-0378">Hydrolase</keyword>
<dbReference type="SMART" id="SM00042">
    <property type="entry name" value="CUB"/>
    <property type="match status" value="2"/>
</dbReference>
<reference evidence="18" key="2">
    <citation type="submission" date="2025-08" db="UniProtKB">
        <authorList>
            <consortium name="Ensembl"/>
        </authorList>
    </citation>
    <scope>IDENTIFICATION</scope>
</reference>
<evidence type="ECO:0000256" key="9">
    <source>
        <dbReference type="ARBA" id="ARBA00023157"/>
    </source>
</evidence>
<dbReference type="PROSITE" id="PS50068">
    <property type="entry name" value="LDLRA_2"/>
    <property type="match status" value="4"/>
</dbReference>
<evidence type="ECO:0000256" key="7">
    <source>
        <dbReference type="ARBA" id="ARBA00022989"/>
    </source>
</evidence>
<evidence type="ECO:0000256" key="12">
    <source>
        <dbReference type="PIRSR" id="PIRSR036370-1"/>
    </source>
</evidence>
<feature type="disulfide bond" evidence="13">
    <location>
        <begin position="491"/>
        <end position="506"/>
    </location>
</feature>
<feature type="disulfide bond" evidence="13">
    <location>
        <begin position="479"/>
        <end position="497"/>
    </location>
</feature>
<feature type="active site" description="Charge relay system" evidence="12">
    <location>
        <position position="690"/>
    </location>
</feature>
<dbReference type="SUPFAM" id="SSF49854">
    <property type="entry name" value="Spermadhesin, CUB domain"/>
    <property type="match status" value="2"/>
</dbReference>
<dbReference type="Ensembl" id="ENSPNAT00000002194.2">
    <property type="protein sequence ID" value="ENSPNAP00000007220.1"/>
    <property type="gene ID" value="ENSPNAG00000013098.2"/>
</dbReference>
<dbReference type="OMA" id="LWTAYMG"/>
<evidence type="ECO:0000313" key="19">
    <source>
        <dbReference type="Proteomes" id="UP001501920"/>
    </source>
</evidence>
<dbReference type="PANTHER" id="PTHR24252">
    <property type="entry name" value="ACROSIN-RELATED"/>
    <property type="match status" value="1"/>
</dbReference>
<dbReference type="GO" id="GO:0008544">
    <property type="term" value="P:epidermis development"/>
    <property type="evidence" value="ECO:0007669"/>
    <property type="project" value="Ensembl"/>
</dbReference>
<dbReference type="SMART" id="SM00192">
    <property type="entry name" value="LDLa"/>
    <property type="match status" value="4"/>
</dbReference>
<dbReference type="GO" id="GO:0098743">
    <property type="term" value="P:cell aggregation"/>
    <property type="evidence" value="ECO:0007669"/>
    <property type="project" value="Ensembl"/>
</dbReference>
<feature type="active site" description="Charge relay system" evidence="12">
    <location>
        <position position="637"/>
    </location>
</feature>
<comment type="catalytic activity">
    <reaction evidence="11">
        <text>Cleaves various synthetic substrates with Arg or Lys at the P1 position and prefers small side-chain amino acids, such as Ala and Gly, at the P2 position.</text>
        <dbReference type="EC" id="3.4.21.109"/>
    </reaction>
</comment>
<dbReference type="PROSITE" id="PS50024">
    <property type="entry name" value="SEA"/>
    <property type="match status" value="1"/>
</dbReference>
<dbReference type="Pfam" id="PF00431">
    <property type="entry name" value="CUB"/>
    <property type="match status" value="2"/>
</dbReference>
<dbReference type="CDD" id="cd00190">
    <property type="entry name" value="Tryp_SPc"/>
    <property type="match status" value="1"/>
</dbReference>
<dbReference type="Proteomes" id="UP001501920">
    <property type="component" value="Chromosome 7"/>
</dbReference>
<dbReference type="GO" id="GO:0016485">
    <property type="term" value="P:protein processing"/>
    <property type="evidence" value="ECO:0007669"/>
    <property type="project" value="Ensembl"/>
</dbReference>
<keyword evidence="9 13" id="KW-1015">Disulfide bond</keyword>
<dbReference type="PANTHER" id="PTHR24252:SF17">
    <property type="entry name" value="SUPPRESSOR OF TUMORIGENICITY 14 PROTEIN HOMOLOG-RELATED"/>
    <property type="match status" value="1"/>
</dbReference>
<dbReference type="GO" id="GO:0008283">
    <property type="term" value="P:cell population proliferation"/>
    <property type="evidence" value="ECO:0007669"/>
    <property type="project" value="Ensembl"/>
</dbReference>
<feature type="transmembrane region" description="Helical" evidence="14">
    <location>
        <begin position="43"/>
        <end position="67"/>
    </location>
</feature>
<evidence type="ECO:0000256" key="13">
    <source>
        <dbReference type="PROSITE-ProRule" id="PRU00124"/>
    </source>
</evidence>
<evidence type="ECO:0000256" key="8">
    <source>
        <dbReference type="ARBA" id="ARBA00023136"/>
    </source>
</evidence>
<dbReference type="PROSITE" id="PS00134">
    <property type="entry name" value="TRYPSIN_HIS"/>
    <property type="match status" value="1"/>
</dbReference>
<comment type="similarity">
    <text evidence="11">Belongs to the peptidase S1 family.</text>
</comment>
<dbReference type="InterPro" id="IPR001254">
    <property type="entry name" value="Trypsin_dom"/>
</dbReference>
<dbReference type="SMART" id="SM00020">
    <property type="entry name" value="Tryp_SPc"/>
    <property type="match status" value="1"/>
</dbReference>
<feature type="domain" description="SEA" evidence="16">
    <location>
        <begin position="73"/>
        <end position="186"/>
    </location>
</feature>
<keyword evidence="19" id="KW-1185">Reference proteome</keyword>
<evidence type="ECO:0000259" key="16">
    <source>
        <dbReference type="PROSITE" id="PS50024"/>
    </source>
</evidence>
<keyword evidence="2 11" id="KW-0645">Protease</keyword>
<dbReference type="InterPro" id="IPR043504">
    <property type="entry name" value="Peptidase_S1_PA_chymotrypsin"/>
</dbReference>
<evidence type="ECO:0000256" key="11">
    <source>
        <dbReference type="PIRNR" id="PIRNR036370"/>
    </source>
</evidence>
<evidence type="ECO:0000256" key="6">
    <source>
        <dbReference type="ARBA" id="ARBA00022968"/>
    </source>
</evidence>
<dbReference type="Pfam" id="PF00057">
    <property type="entry name" value="Ldl_recept_a"/>
    <property type="match status" value="3"/>
</dbReference>
<keyword evidence="7 14" id="KW-1133">Transmembrane helix</keyword>
<dbReference type="PROSITE" id="PS00135">
    <property type="entry name" value="TRYPSIN_SER"/>
    <property type="match status" value="1"/>
</dbReference>
<dbReference type="GO" id="GO:0016020">
    <property type="term" value="C:membrane"/>
    <property type="evidence" value="ECO:0007669"/>
    <property type="project" value="UniProtKB-SubCell"/>
</dbReference>
<dbReference type="Pfam" id="PF00089">
    <property type="entry name" value="Trypsin"/>
    <property type="match status" value="1"/>
</dbReference>
<feature type="domain" description="CUB" evidence="15">
    <location>
        <begin position="199"/>
        <end position="318"/>
    </location>
</feature>
<evidence type="ECO:0000256" key="1">
    <source>
        <dbReference type="ARBA" id="ARBA00004606"/>
    </source>
</evidence>
<dbReference type="InterPro" id="IPR017051">
    <property type="entry name" value="Peptidase_S1A_matripase"/>
</dbReference>
<dbReference type="EC" id="3.4.21.109" evidence="11"/>
<evidence type="ECO:0000259" key="15">
    <source>
        <dbReference type="PROSITE" id="PS01180"/>
    </source>
</evidence>
<dbReference type="SUPFAM" id="SSF82671">
    <property type="entry name" value="SEA domain"/>
    <property type="match status" value="1"/>
</dbReference>
<feature type="disulfide bond" evidence="13">
    <location>
        <begin position="509"/>
        <end position="521"/>
    </location>
</feature>
<dbReference type="CTD" id="678603"/>
<dbReference type="Gene3D" id="2.40.10.10">
    <property type="entry name" value="Trypsin-like serine proteases"/>
    <property type="match status" value="2"/>
</dbReference>
<dbReference type="Gene3D" id="2.60.120.290">
    <property type="entry name" value="Spermadhesin, CUB domain"/>
    <property type="match status" value="2"/>
</dbReference>
<dbReference type="PROSITE" id="PS01180">
    <property type="entry name" value="CUB"/>
    <property type="match status" value="2"/>
</dbReference>
<dbReference type="FunFam" id="2.40.10.10:FF:000003">
    <property type="entry name" value="Transmembrane serine protease 3"/>
    <property type="match status" value="1"/>
</dbReference>
<comment type="function">
    <text evidence="11">Exhibits trypsin-like activity as defined by cleavage of synthetic substrates with Arg or Lys as the P1 site.</text>
</comment>
<keyword evidence="8 11" id="KW-0472">Membrane</keyword>
<protein>
    <recommendedName>
        <fullName evidence="11">Suppressor of tumorigenicity 14 protein homolog</fullName>
        <ecNumber evidence="11">3.4.21.109</ecNumber>
    </recommendedName>
    <alternativeName>
        <fullName evidence="11">Serine protease 14</fullName>
    </alternativeName>
</protein>
<dbReference type="InterPro" id="IPR000082">
    <property type="entry name" value="SEA_dom"/>
</dbReference>
<keyword evidence="3 14" id="KW-0812">Transmembrane</keyword>
<dbReference type="PRINTS" id="PR00261">
    <property type="entry name" value="LDLRECEPTOR"/>
</dbReference>
<keyword evidence="6" id="KW-0735">Signal-anchor</keyword>
<dbReference type="Gene3D" id="4.10.400.10">
    <property type="entry name" value="Low-density Lipoprotein Receptor"/>
    <property type="match status" value="4"/>
</dbReference>
<organism evidence="18 19">
    <name type="scientific">Pygocentrus nattereri</name>
    <name type="common">Red-bellied piranha</name>
    <dbReference type="NCBI Taxonomy" id="42514"/>
    <lineage>
        <taxon>Eukaryota</taxon>
        <taxon>Metazoa</taxon>
        <taxon>Chordata</taxon>
        <taxon>Craniata</taxon>
        <taxon>Vertebrata</taxon>
        <taxon>Euteleostomi</taxon>
        <taxon>Actinopterygii</taxon>
        <taxon>Neopterygii</taxon>
        <taxon>Teleostei</taxon>
        <taxon>Ostariophysi</taxon>
        <taxon>Characiformes</taxon>
        <taxon>Characoidei</taxon>
        <taxon>Pygocentrus</taxon>
    </lineage>
</organism>
<feature type="disulfide bond" evidence="13">
    <location>
        <begin position="528"/>
        <end position="543"/>
    </location>
</feature>
<dbReference type="CDD" id="cd00112">
    <property type="entry name" value="LDLa"/>
    <property type="match status" value="4"/>
</dbReference>
<feature type="domain" description="CUB" evidence="15">
    <location>
        <begin position="327"/>
        <end position="431"/>
    </location>
</feature>
<accession>A0A3B4C7S0</accession>
<dbReference type="PIRSF" id="PIRSF036370">
    <property type="entry name" value="ST14"/>
    <property type="match status" value="1"/>
</dbReference>
<dbReference type="SUPFAM" id="SSF57424">
    <property type="entry name" value="LDL receptor-like module"/>
    <property type="match status" value="4"/>
</dbReference>
<evidence type="ECO:0000256" key="5">
    <source>
        <dbReference type="ARBA" id="ARBA00022825"/>
    </source>
</evidence>
<feature type="active site" description="Charge relay system" evidence="12">
    <location>
        <position position="784"/>
    </location>
</feature>
<dbReference type="GO" id="GO:0009566">
    <property type="term" value="P:fertilization"/>
    <property type="evidence" value="ECO:0007669"/>
    <property type="project" value="UniProtKB-ARBA"/>
</dbReference>
<dbReference type="InterPro" id="IPR018114">
    <property type="entry name" value="TRYPSIN_HIS"/>
</dbReference>
<evidence type="ECO:0000259" key="17">
    <source>
        <dbReference type="PROSITE" id="PS50240"/>
    </source>
</evidence>
<dbReference type="GeneID" id="108442494"/>
<dbReference type="PROSITE" id="PS01209">
    <property type="entry name" value="LDLRA_1"/>
    <property type="match status" value="1"/>
</dbReference>
<evidence type="ECO:0000256" key="14">
    <source>
        <dbReference type="SAM" id="Phobius"/>
    </source>
</evidence>
<name>A0A3B4C7S0_PYGNA</name>
<evidence type="ECO:0000313" key="18">
    <source>
        <dbReference type="Ensembl" id="ENSPNAP00000007220.1"/>
    </source>
</evidence>
<dbReference type="InterPro" id="IPR035914">
    <property type="entry name" value="Sperma_CUB_dom_sf"/>
</dbReference>
<dbReference type="FunFam" id="4.10.400.10:FF:000065">
    <property type="entry name" value="Transmembrane protease serine 7"/>
    <property type="match status" value="1"/>
</dbReference>
<evidence type="ECO:0000256" key="2">
    <source>
        <dbReference type="ARBA" id="ARBA00022670"/>
    </source>
</evidence>
<dbReference type="STRING" id="42514.ENSPNAP00000007220"/>
<dbReference type="GO" id="GO:0002009">
    <property type="term" value="P:morphogenesis of an epithelium"/>
    <property type="evidence" value="ECO:0007669"/>
    <property type="project" value="Ensembl"/>
</dbReference>
<feature type="disulfide bond" evidence="13">
    <location>
        <begin position="472"/>
        <end position="484"/>
    </location>
</feature>
<dbReference type="InterPro" id="IPR009003">
    <property type="entry name" value="Peptidase_S1_PA"/>
</dbReference>
<keyword evidence="5 11" id="KW-0720">Serine protease</keyword>
<feature type="disulfide bond" evidence="13">
    <location>
        <begin position="549"/>
        <end position="561"/>
    </location>
</feature>
<dbReference type="CDD" id="cd00041">
    <property type="entry name" value="CUB"/>
    <property type="match status" value="2"/>
</dbReference>
<feature type="disulfide bond" evidence="13">
    <location>
        <begin position="516"/>
        <end position="534"/>
    </location>
</feature>
<comment type="caution">
    <text evidence="13">Lacks conserved residue(s) required for the propagation of feature annotation.</text>
</comment>
<dbReference type="PROSITE" id="PS50240">
    <property type="entry name" value="TRYPSIN_DOM"/>
    <property type="match status" value="1"/>
</dbReference>
<sequence length="833" mass="91712">MDPMDAGMRYTPKSSGKDLEQTVQFLPATDSKKLEKKKGPGKVGVIVGVVVSSCVLALMTGLLVWHFHFRNIKVKMYSGSLNITNQEFKDAYEDSSSPEFQALAKQVASQLREIYSRTPKLSKYYVDSTVQAFSQGSVIAYYLSEFRVPGSQEDAVDNIMGNMSESKSQRRLTDPQGSLLFNSVETSAVDSRMFVKSTTKRFLARTKPNLATVIESPGFPNYQYPPNALMQWQIRADPNNVIKLDFSTFNLERNCTNDFVKVYDSLAAIESRIMAEKCGNYDPNHFLGFISSGNVMLVTLVTNEEGDFPGFRALATQVVKGSRDVTCGGILTGNSGTFTSPNYPKYYPPLTKCEWNIQVASNMNVKLLFSKFMMLKGDPQCQKDYVQVNGEKLCGELTNTVRTSNTNQMTVIFYSDASFVDRGFNATFTAFEPTNPCPGKFQCKSTRCISLDLRCDGWNDCGDSSDERNCKCDSTMISCRNGLCKPMFWKCDGIDDCGDGTDEINCASCKAGEFVCGNGKCISEKQKCDRQNDCGDNSDEAGCGRATPCTESNYLCKNGQCLTKQNPECDGVKDCEDGSDEDCGDCGTRPYKTSRIVGGQDAAEGEWPWQVSLHIKNSIHVCGASLISNQWLVTAAHCVQDEVKVKLSQPGSWEVYLGLHNQKQLDKAEKRYLKQVIPHPNYNEYTFDNDIALMELDQPVNFKDTIRPICLPSASYNFPAGKEVWITGWGATREGGAGATVLQKAAVRIINSTVCNELMTGQITSRMTCAGILQGGVDACQGDSGGPLSSLGTGRLFLAGVVSWGDGCARRNKPGIYTTVPKFRAWIKEKTGV</sequence>
<dbReference type="InterPro" id="IPR036055">
    <property type="entry name" value="LDL_receptor-like_sf"/>
</dbReference>
<dbReference type="InterPro" id="IPR036364">
    <property type="entry name" value="SEA_dom_sf"/>
</dbReference>
<dbReference type="InterPro" id="IPR002172">
    <property type="entry name" value="LDrepeatLR_classA_rpt"/>
</dbReference>
<dbReference type="InterPro" id="IPR033116">
    <property type="entry name" value="TRYPSIN_SER"/>
</dbReference>
<evidence type="ECO:0000256" key="3">
    <source>
        <dbReference type="ARBA" id="ARBA00022692"/>
    </source>
</evidence>
<evidence type="ECO:0000256" key="4">
    <source>
        <dbReference type="ARBA" id="ARBA00022801"/>
    </source>
</evidence>
<dbReference type="GO" id="GO:0004252">
    <property type="term" value="F:serine-type endopeptidase activity"/>
    <property type="evidence" value="ECO:0007669"/>
    <property type="project" value="InterPro"/>
</dbReference>
<evidence type="ECO:0000256" key="10">
    <source>
        <dbReference type="ARBA" id="ARBA00023180"/>
    </source>
</evidence>
<dbReference type="Pfam" id="PF01390">
    <property type="entry name" value="SEA"/>
    <property type="match status" value="1"/>
</dbReference>
<keyword evidence="10" id="KW-0325">Glycoprotein</keyword>